<dbReference type="InterPro" id="IPR002797">
    <property type="entry name" value="Polysacc_synth"/>
</dbReference>
<feature type="transmembrane region" description="Helical" evidence="6">
    <location>
        <begin position="325"/>
        <end position="351"/>
    </location>
</feature>
<reference evidence="7" key="1">
    <citation type="submission" date="2020-08" db="EMBL/GenBank/DDBJ databases">
        <title>Genome public.</title>
        <authorList>
            <person name="Liu C."/>
            <person name="Sun Q."/>
        </authorList>
    </citation>
    <scope>NUCLEOTIDE SEQUENCE</scope>
    <source>
        <strain evidence="7">BX8</strain>
    </source>
</reference>
<protein>
    <submittedName>
        <fullName evidence="7">Polysaccharide biosynthesis C-terminal domain-containing protein</fullName>
    </submittedName>
</protein>
<dbReference type="AlphaFoldDB" id="A0A923I7D4"/>
<dbReference type="PANTHER" id="PTHR30250">
    <property type="entry name" value="PST FAMILY PREDICTED COLANIC ACID TRANSPORTER"/>
    <property type="match status" value="1"/>
</dbReference>
<organism evidence="7 8">
    <name type="scientific">Anaerofilum hominis</name>
    <dbReference type="NCBI Taxonomy" id="2763016"/>
    <lineage>
        <taxon>Bacteria</taxon>
        <taxon>Bacillati</taxon>
        <taxon>Bacillota</taxon>
        <taxon>Clostridia</taxon>
        <taxon>Eubacteriales</taxon>
        <taxon>Oscillospiraceae</taxon>
        <taxon>Anaerofilum</taxon>
    </lineage>
</organism>
<feature type="transmembrane region" description="Helical" evidence="6">
    <location>
        <begin position="78"/>
        <end position="102"/>
    </location>
</feature>
<accession>A0A923I7D4</accession>
<dbReference type="GO" id="GO:0005886">
    <property type="term" value="C:plasma membrane"/>
    <property type="evidence" value="ECO:0007669"/>
    <property type="project" value="UniProtKB-SubCell"/>
</dbReference>
<keyword evidence="4 6" id="KW-1133">Transmembrane helix</keyword>
<keyword evidence="2" id="KW-1003">Cell membrane</keyword>
<dbReference type="PANTHER" id="PTHR30250:SF11">
    <property type="entry name" value="O-ANTIGEN TRANSPORTER-RELATED"/>
    <property type="match status" value="1"/>
</dbReference>
<dbReference type="InterPro" id="IPR050833">
    <property type="entry name" value="Poly_Biosynth_Transport"/>
</dbReference>
<feature type="transmembrane region" description="Helical" evidence="6">
    <location>
        <begin position="167"/>
        <end position="187"/>
    </location>
</feature>
<keyword evidence="5 6" id="KW-0472">Membrane</keyword>
<evidence type="ECO:0000256" key="2">
    <source>
        <dbReference type="ARBA" id="ARBA00022475"/>
    </source>
</evidence>
<evidence type="ECO:0000256" key="5">
    <source>
        <dbReference type="ARBA" id="ARBA00023136"/>
    </source>
</evidence>
<dbReference type="EMBL" id="JACONZ010000003">
    <property type="protein sequence ID" value="MBC5581658.1"/>
    <property type="molecule type" value="Genomic_DNA"/>
</dbReference>
<dbReference type="RefSeq" id="WP_186888028.1">
    <property type="nucleotide sequence ID" value="NZ_JACONZ010000003.1"/>
</dbReference>
<feature type="transmembrane region" description="Helical" evidence="6">
    <location>
        <begin position="383"/>
        <end position="402"/>
    </location>
</feature>
<evidence type="ECO:0000313" key="8">
    <source>
        <dbReference type="Proteomes" id="UP000659630"/>
    </source>
</evidence>
<feature type="transmembrane region" description="Helical" evidence="6">
    <location>
        <begin position="358"/>
        <end position="377"/>
    </location>
</feature>
<proteinExistence type="predicted"/>
<sequence>MDKYKRLVSNTVLFAISSFSSKILSFLLMPFFTRMFGLGEFGDADLITKYAQLLLPIVSVGIANAVIRYGLDKTYNKASVLTGGLIAEGVGIVVFVACWPLVARIPDMGGYTALLYAYVLMSILRNLCSQFVRAKQYTRLYAVDGVLNTVLYLFFIVLFIAGFQWGIAGYVLATAAADLCSALFLFFTARLYRYLRISRFDWPLLREMLRYAAPLIPTSMFWWITNTSDHMFITSMLGSEANGLYVAAYKVPNVIMLFSTLFTEAWQLSAVTDGGRSSPGRARFFSQVFLSYQSLLFIVAGGLIYCCKLVMMVLTLSGKSAFNAAWQYIPMLVVATVFSCFVTFLGSVYMVEKRSGESFFTMLVGAVLNLVLNWFLIPVWGPNGAAFATFASYLLVFIIRALSTRRYIAMDLHLGRMTVTMALLAGEIALMLCEVKYWQLWCGLICAAVAAFNFWPLLQTARRLLARRRKKI</sequence>
<keyword evidence="3 6" id="KW-0812">Transmembrane</keyword>
<dbReference type="Pfam" id="PF01943">
    <property type="entry name" value="Polysacc_synt"/>
    <property type="match status" value="1"/>
</dbReference>
<dbReference type="Proteomes" id="UP000659630">
    <property type="component" value="Unassembled WGS sequence"/>
</dbReference>
<evidence type="ECO:0000313" key="7">
    <source>
        <dbReference type="EMBL" id="MBC5581658.1"/>
    </source>
</evidence>
<name>A0A923I7D4_9FIRM</name>
<feature type="transmembrane region" description="Helical" evidence="6">
    <location>
        <begin position="108"/>
        <end position="128"/>
    </location>
</feature>
<gene>
    <name evidence="7" type="ORF">H8S23_09080</name>
</gene>
<feature type="transmembrane region" description="Helical" evidence="6">
    <location>
        <begin position="12"/>
        <end position="33"/>
    </location>
</feature>
<feature type="transmembrane region" description="Helical" evidence="6">
    <location>
        <begin position="438"/>
        <end position="458"/>
    </location>
</feature>
<feature type="transmembrane region" description="Helical" evidence="6">
    <location>
        <begin position="53"/>
        <end position="71"/>
    </location>
</feature>
<evidence type="ECO:0000256" key="4">
    <source>
        <dbReference type="ARBA" id="ARBA00022989"/>
    </source>
</evidence>
<feature type="transmembrane region" description="Helical" evidence="6">
    <location>
        <begin position="414"/>
        <end position="432"/>
    </location>
</feature>
<feature type="transmembrane region" description="Helical" evidence="6">
    <location>
        <begin position="284"/>
        <end position="305"/>
    </location>
</feature>
<comment type="caution">
    <text evidence="7">The sequence shown here is derived from an EMBL/GenBank/DDBJ whole genome shotgun (WGS) entry which is preliminary data.</text>
</comment>
<keyword evidence="8" id="KW-1185">Reference proteome</keyword>
<comment type="subcellular location">
    <subcellularLocation>
        <location evidence="1">Cell membrane</location>
        <topology evidence="1">Multi-pass membrane protein</topology>
    </subcellularLocation>
</comment>
<evidence type="ECO:0000256" key="1">
    <source>
        <dbReference type="ARBA" id="ARBA00004651"/>
    </source>
</evidence>
<evidence type="ECO:0000256" key="6">
    <source>
        <dbReference type="SAM" id="Phobius"/>
    </source>
</evidence>
<evidence type="ECO:0000256" key="3">
    <source>
        <dbReference type="ARBA" id="ARBA00022692"/>
    </source>
</evidence>
<feature type="transmembrane region" description="Helical" evidence="6">
    <location>
        <begin position="140"/>
        <end position="161"/>
    </location>
</feature>